<evidence type="ECO:0000256" key="1">
    <source>
        <dbReference type="ARBA" id="ARBA00004141"/>
    </source>
</evidence>
<keyword evidence="9" id="KW-1071">Ligand-gated ion channel</keyword>
<evidence type="ECO:0000256" key="10">
    <source>
        <dbReference type="ARBA" id="ARBA00023303"/>
    </source>
</evidence>
<reference evidence="13" key="1">
    <citation type="submission" date="2020-11" db="EMBL/GenBank/DDBJ databases">
        <authorList>
            <person name="Tran Van P."/>
        </authorList>
    </citation>
    <scope>NUCLEOTIDE SEQUENCE</scope>
</reference>
<organism evidence="13">
    <name type="scientific">Timema douglasi</name>
    <name type="common">Walking stick</name>
    <dbReference type="NCBI Taxonomy" id="61478"/>
    <lineage>
        <taxon>Eukaryota</taxon>
        <taxon>Metazoa</taxon>
        <taxon>Ecdysozoa</taxon>
        <taxon>Arthropoda</taxon>
        <taxon>Hexapoda</taxon>
        <taxon>Insecta</taxon>
        <taxon>Pterygota</taxon>
        <taxon>Neoptera</taxon>
        <taxon>Polyneoptera</taxon>
        <taxon>Phasmatodea</taxon>
        <taxon>Timematodea</taxon>
        <taxon>Timematoidea</taxon>
        <taxon>Timematidae</taxon>
        <taxon>Timema</taxon>
    </lineage>
</organism>
<sequence length="611" mass="67222">MTINAPLTCRELRSLKAHGGLAHGRDVTAPSLSRWVNSMPACIQVTRDSFCDAFPVNSDQQVEMREYRQSQDNKDRNICMKWQRQHSPFEGLPGVLVSLGNGVLGWPFIITMYVLDKTRYKLNVTTKAKQPISAKFDLSVLPPTSAEARQNSLRAFLRASPGMAWYWLCLAGVVFTSLVVPPGGALGDQTLFSKGMARVIHFIQENITTRCIFIHHRKDQALHQDAVLMDVTKLIGSPKVVISRNTSEQLHTMKDLNLCSNSRPLHLVLTTTGFKDAHNLSSLSLWNDSMWLVAADDSSKSYIESSACQWHYHLLLMAQLIEDMLHISEISCLHGKVHKSLFAVWSKRDDLEIFAEEKIGLNGLVLRAATLQRDESSLVGFIPGPKDNLAGDLCQIITAANSRRDVRGGLASSGEETQFHVLTQFSLSPSTQFVIPEDEAYGQPMSDGGWNGVVGMVMRQEVDVGVAPITMSLDRNDRDESSLVGFIPGPKDNLAGDLCQIITAANSRRDVRGGLASSGEETQFHVLTQFSLSPSTQFVIPEDEAYGQPMSDGGWNGVVGMVMRQEVDVGVAPITMSLDRNDVIDFTIPLLLSKYVPAVSSGVYLTNGISS</sequence>
<dbReference type="Gene3D" id="3.40.190.10">
    <property type="entry name" value="Periplasmic binding protein-like II"/>
    <property type="match status" value="2"/>
</dbReference>
<evidence type="ECO:0000256" key="6">
    <source>
        <dbReference type="ARBA" id="ARBA00023136"/>
    </source>
</evidence>
<evidence type="ECO:0000256" key="3">
    <source>
        <dbReference type="ARBA" id="ARBA00022692"/>
    </source>
</evidence>
<keyword evidence="2" id="KW-0813">Transport</keyword>
<feature type="transmembrane region" description="Helical" evidence="11">
    <location>
        <begin position="164"/>
        <end position="186"/>
    </location>
</feature>
<evidence type="ECO:0000259" key="12">
    <source>
        <dbReference type="Pfam" id="PF10613"/>
    </source>
</evidence>
<keyword evidence="4 11" id="KW-1133">Transmembrane helix</keyword>
<evidence type="ECO:0000256" key="8">
    <source>
        <dbReference type="ARBA" id="ARBA00023180"/>
    </source>
</evidence>
<dbReference type="Pfam" id="PF10613">
    <property type="entry name" value="Lig_chan-Glu_bd"/>
    <property type="match status" value="1"/>
</dbReference>
<dbReference type="AlphaFoldDB" id="A0A7R8Z970"/>
<dbReference type="SUPFAM" id="SSF53850">
    <property type="entry name" value="Periplasmic binding protein-like II"/>
    <property type="match status" value="1"/>
</dbReference>
<accession>A0A7R8Z970</accession>
<feature type="transmembrane region" description="Helical" evidence="11">
    <location>
        <begin position="91"/>
        <end position="115"/>
    </location>
</feature>
<evidence type="ECO:0000256" key="11">
    <source>
        <dbReference type="SAM" id="Phobius"/>
    </source>
</evidence>
<comment type="subcellular location">
    <subcellularLocation>
        <location evidence="1">Membrane</location>
        <topology evidence="1">Multi-pass membrane protein</topology>
    </subcellularLocation>
</comment>
<evidence type="ECO:0000256" key="2">
    <source>
        <dbReference type="ARBA" id="ARBA00022448"/>
    </source>
</evidence>
<keyword evidence="7" id="KW-0675">Receptor</keyword>
<proteinExistence type="predicted"/>
<feature type="domain" description="Ionotropic glutamate receptor L-glutamate and glycine-binding" evidence="12">
    <location>
        <begin position="537"/>
        <end position="590"/>
    </location>
</feature>
<dbReference type="GO" id="GO:0015276">
    <property type="term" value="F:ligand-gated monoatomic ion channel activity"/>
    <property type="evidence" value="ECO:0007669"/>
    <property type="project" value="InterPro"/>
</dbReference>
<name>A0A7R8Z970_TIMDO</name>
<evidence type="ECO:0000313" key="13">
    <source>
        <dbReference type="EMBL" id="CAD7198224.1"/>
    </source>
</evidence>
<gene>
    <name evidence="13" type="ORF">TDIB3V08_LOCUS4507</name>
</gene>
<evidence type="ECO:0000256" key="7">
    <source>
        <dbReference type="ARBA" id="ARBA00023170"/>
    </source>
</evidence>
<keyword evidence="8" id="KW-0325">Glycoprotein</keyword>
<dbReference type="GO" id="GO:0016020">
    <property type="term" value="C:membrane"/>
    <property type="evidence" value="ECO:0007669"/>
    <property type="project" value="UniProtKB-SubCell"/>
</dbReference>
<evidence type="ECO:0000256" key="5">
    <source>
        <dbReference type="ARBA" id="ARBA00023065"/>
    </source>
</evidence>
<keyword evidence="6 11" id="KW-0472">Membrane</keyword>
<protein>
    <recommendedName>
        <fullName evidence="12">Ionotropic glutamate receptor L-glutamate and glycine-binding domain-containing protein</fullName>
    </recommendedName>
</protein>
<keyword evidence="10" id="KW-0407">Ion channel</keyword>
<keyword evidence="5" id="KW-0406">Ion transport</keyword>
<dbReference type="EMBL" id="OA566066">
    <property type="protein sequence ID" value="CAD7198224.1"/>
    <property type="molecule type" value="Genomic_DNA"/>
</dbReference>
<evidence type="ECO:0000256" key="4">
    <source>
        <dbReference type="ARBA" id="ARBA00022989"/>
    </source>
</evidence>
<keyword evidence="3 11" id="KW-0812">Transmembrane</keyword>
<dbReference type="InterPro" id="IPR019594">
    <property type="entry name" value="Glu/Gly-bd"/>
</dbReference>
<evidence type="ECO:0000256" key="9">
    <source>
        <dbReference type="ARBA" id="ARBA00023286"/>
    </source>
</evidence>